<evidence type="ECO:0000313" key="2">
    <source>
        <dbReference type="EMBL" id="WND02730.1"/>
    </source>
</evidence>
<dbReference type="SUPFAM" id="SSF56349">
    <property type="entry name" value="DNA breaking-rejoining enzymes"/>
    <property type="match status" value="1"/>
</dbReference>
<dbReference type="GO" id="GO:0015074">
    <property type="term" value="P:DNA integration"/>
    <property type="evidence" value="ECO:0007669"/>
    <property type="project" value="InterPro"/>
</dbReference>
<dbReference type="AlphaFoldDB" id="A0AA52EDJ5"/>
<gene>
    <name evidence="2" type="ORF">QGN29_14355</name>
</gene>
<proteinExistence type="predicted"/>
<dbReference type="Gene3D" id="1.10.443.10">
    <property type="entry name" value="Intergrase catalytic core"/>
    <property type="match status" value="1"/>
</dbReference>
<dbReference type="GO" id="GO:0006310">
    <property type="term" value="P:DNA recombination"/>
    <property type="evidence" value="ECO:0007669"/>
    <property type="project" value="UniProtKB-KW"/>
</dbReference>
<dbReference type="InterPro" id="IPR011010">
    <property type="entry name" value="DNA_brk_join_enz"/>
</dbReference>
<sequence length="695" mass="79111">MRASVWSEFCANNLCQNAHLEGSSSIWRVSMPSLNYLYRRNAVYYFRKVILCGGEKIELRLSLKTYCKTLAKSISDYLVVFIEEKSVVELKGRGNFLTSEQRIEAFKDVVSFERDRLLNQFQAELKMSDDNEATLQEYISQNNQWRTIHSALPSLFKYEGNPEINSSELRGELSSQMIASQLDTRGVAARYRDQILDQFELLKTSSVRNDVWKLVCEAIAEAVLQANLNVLGEEIDKPHKVEKYSIQTQLSTESRPELEQLPDQKNIAPRIKLLERFLTFEEDQVSGGQWGNKGGKDYKTAIVRYTEIYPDDTVADVTQEKLSNFLKCLENKEKKKGFVVGQMPSALKGDGLSINKINGSITALKMLLTDDRKKGYIVPTIEWDLLKTTKRDYRSTKERTEYILVSDATKLFSTTIYTGSRGEKIDGPKKVSPRFEAGRAIYQDAAYWVPLLLWYSGMRPSEACGLMTSDFLETSGTLCVVIRSNLMGNIKKKTSLRVIPVHPELVRLGFKEFVLATHMAGRRALFPELIPTSRTTATGDVFNRLIWTKMRPKLFGDMKYPEMTLGGFRHSVETLVGRVKIDGRHIESRHVAEFLGRNDNKTTLGDVVYNAGGYMPVLNDINAVIPIVTSHLKLVPIKLISNANMIGRSESLGDNDFHPLPNRDFWSRAHLEMMDANAADFERYMKKHDLDLLCM</sequence>
<evidence type="ECO:0000313" key="3">
    <source>
        <dbReference type="Proteomes" id="UP001268683"/>
    </source>
</evidence>
<dbReference type="KEGG" id="tmk:QGN29_14355"/>
<dbReference type="Proteomes" id="UP001268683">
    <property type="component" value="Chromosome"/>
</dbReference>
<dbReference type="EMBL" id="CP123872">
    <property type="protein sequence ID" value="WND02730.1"/>
    <property type="molecule type" value="Genomic_DNA"/>
</dbReference>
<accession>A0AA52EDJ5</accession>
<dbReference type="GO" id="GO:0003677">
    <property type="term" value="F:DNA binding"/>
    <property type="evidence" value="ECO:0007669"/>
    <property type="project" value="InterPro"/>
</dbReference>
<organism evidence="2 3">
    <name type="scientific">Temperatibacter marinus</name>
    <dbReference type="NCBI Taxonomy" id="1456591"/>
    <lineage>
        <taxon>Bacteria</taxon>
        <taxon>Pseudomonadati</taxon>
        <taxon>Pseudomonadota</taxon>
        <taxon>Alphaproteobacteria</taxon>
        <taxon>Kordiimonadales</taxon>
        <taxon>Temperatibacteraceae</taxon>
        <taxon>Temperatibacter</taxon>
    </lineage>
</organism>
<dbReference type="RefSeq" id="WP_310798568.1">
    <property type="nucleotide sequence ID" value="NZ_CP123872.1"/>
</dbReference>
<reference evidence="2" key="1">
    <citation type="submission" date="2023-04" db="EMBL/GenBank/DDBJ databases">
        <title>Complete genome sequence of Temperatibacter marinus.</title>
        <authorList>
            <person name="Rong J.-C."/>
            <person name="Yi M.-L."/>
            <person name="Zhao Q."/>
        </authorList>
    </citation>
    <scope>NUCLEOTIDE SEQUENCE</scope>
    <source>
        <strain evidence="2">NBRC 110045</strain>
    </source>
</reference>
<protein>
    <submittedName>
        <fullName evidence="2">Uncharacterized protein</fullName>
    </submittedName>
</protein>
<evidence type="ECO:0000256" key="1">
    <source>
        <dbReference type="ARBA" id="ARBA00023172"/>
    </source>
</evidence>
<name>A0AA52EDJ5_9PROT</name>
<dbReference type="InterPro" id="IPR013762">
    <property type="entry name" value="Integrase-like_cat_sf"/>
</dbReference>
<keyword evidence="3" id="KW-1185">Reference proteome</keyword>
<keyword evidence="1" id="KW-0233">DNA recombination</keyword>